<name>A0A6A4KJT6_APOLU</name>
<sequence>MIDVAQADIDIHGYYSAMEKKEYKELPEYYAKLGFHRNGLKLVSKRLNAAQIPESANDFKRLLAIKLDQLLFKLNGILPENADDSDTATVQSQELLSRPPKKH</sequence>
<accession>A0A6A4KJT6</accession>
<comment type="caution">
    <text evidence="1">The sequence shown here is derived from an EMBL/GenBank/DDBJ whole genome shotgun (WGS) entry which is preliminary data.</text>
</comment>
<evidence type="ECO:0000313" key="2">
    <source>
        <dbReference type="Proteomes" id="UP000466442"/>
    </source>
</evidence>
<keyword evidence="2" id="KW-1185">Reference proteome</keyword>
<proteinExistence type="predicted"/>
<reference evidence="1" key="1">
    <citation type="journal article" date="2021" name="Mol. Ecol. Resour.">
        <title>Apolygus lucorum genome provides insights into omnivorousness and mesophyll feeding.</title>
        <authorList>
            <person name="Liu Y."/>
            <person name="Liu H."/>
            <person name="Wang H."/>
            <person name="Huang T."/>
            <person name="Liu B."/>
            <person name="Yang B."/>
            <person name="Yin L."/>
            <person name="Li B."/>
            <person name="Zhang Y."/>
            <person name="Zhang S."/>
            <person name="Jiang F."/>
            <person name="Zhang X."/>
            <person name="Ren Y."/>
            <person name="Wang B."/>
            <person name="Wang S."/>
            <person name="Lu Y."/>
            <person name="Wu K."/>
            <person name="Fan W."/>
            <person name="Wang G."/>
        </authorList>
    </citation>
    <scope>NUCLEOTIDE SEQUENCE</scope>
    <source>
        <strain evidence="1">12Hb</strain>
    </source>
</reference>
<protein>
    <submittedName>
        <fullName evidence="1">Uncharacterized protein</fullName>
    </submittedName>
</protein>
<evidence type="ECO:0000313" key="1">
    <source>
        <dbReference type="EMBL" id="KAF6202902.1"/>
    </source>
</evidence>
<dbReference type="Proteomes" id="UP000466442">
    <property type="component" value="Unassembled WGS sequence"/>
</dbReference>
<organism evidence="1 2">
    <name type="scientific">Apolygus lucorum</name>
    <name type="common">Small green plant bug</name>
    <name type="synonym">Lygocoris lucorum</name>
    <dbReference type="NCBI Taxonomy" id="248454"/>
    <lineage>
        <taxon>Eukaryota</taxon>
        <taxon>Metazoa</taxon>
        <taxon>Ecdysozoa</taxon>
        <taxon>Arthropoda</taxon>
        <taxon>Hexapoda</taxon>
        <taxon>Insecta</taxon>
        <taxon>Pterygota</taxon>
        <taxon>Neoptera</taxon>
        <taxon>Paraneoptera</taxon>
        <taxon>Hemiptera</taxon>
        <taxon>Heteroptera</taxon>
        <taxon>Panheteroptera</taxon>
        <taxon>Cimicomorpha</taxon>
        <taxon>Miridae</taxon>
        <taxon>Mirini</taxon>
        <taxon>Apolygus</taxon>
    </lineage>
</organism>
<gene>
    <name evidence="1" type="ORF">GE061_003309</name>
</gene>
<dbReference type="AlphaFoldDB" id="A0A6A4KJT6"/>
<dbReference type="EMBL" id="WIXP02000011">
    <property type="protein sequence ID" value="KAF6202902.1"/>
    <property type="molecule type" value="Genomic_DNA"/>
</dbReference>